<accession>A0ABW8P6Y9</accession>
<name>A0ABW8P6Y9_9FLAO</name>
<dbReference type="Proteomes" id="UP001621706">
    <property type="component" value="Unassembled WGS sequence"/>
</dbReference>
<dbReference type="EMBL" id="JAZGZP010000006">
    <property type="protein sequence ID" value="MFK7000323.1"/>
    <property type="molecule type" value="Genomic_DNA"/>
</dbReference>
<protein>
    <submittedName>
        <fullName evidence="1">Lysophospholipase</fullName>
    </submittedName>
</protein>
<evidence type="ECO:0000313" key="1">
    <source>
        <dbReference type="EMBL" id="MFK7000323.1"/>
    </source>
</evidence>
<reference evidence="1 2" key="1">
    <citation type="submission" date="2024-02" db="EMBL/GenBank/DDBJ databases">
        <title>Comparative Genomic Analysis of Flavobacterium Species Causing Columnaris Disease of Freshwater Fish in Thailand: Insights into Virulence and Resistance Mechanisms.</title>
        <authorList>
            <person name="Nguyen D."/>
            <person name="Chokmangmeepisarn P."/>
            <person name="Khianchaikhan K."/>
            <person name="Morishita M."/>
            <person name="Bunnoy A."/>
            <person name="Rodkhum C."/>
        </authorList>
    </citation>
    <scope>NUCLEOTIDE SEQUENCE [LARGE SCALE GENOMIC DNA]</scope>
    <source>
        <strain evidence="1 2">CNRT2201</strain>
    </source>
</reference>
<dbReference type="SUPFAM" id="SSF53474">
    <property type="entry name" value="alpha/beta-Hydrolases"/>
    <property type="match status" value="1"/>
</dbReference>
<dbReference type="InterPro" id="IPR029058">
    <property type="entry name" value="AB_hydrolase_fold"/>
</dbReference>
<gene>
    <name evidence="1" type="ORF">V3I07_05365</name>
</gene>
<keyword evidence="2" id="KW-1185">Reference proteome</keyword>
<proteinExistence type="predicted"/>
<evidence type="ECO:0000313" key="2">
    <source>
        <dbReference type="Proteomes" id="UP001621706"/>
    </source>
</evidence>
<dbReference type="RefSeq" id="WP_235820637.1">
    <property type="nucleotide sequence ID" value="NZ_JAZGZP010000006.1"/>
</dbReference>
<organism evidence="1 2">
    <name type="scientific">Flavobacterium oreochromis</name>
    <dbReference type="NCBI Taxonomy" id="2906078"/>
    <lineage>
        <taxon>Bacteria</taxon>
        <taxon>Pseudomonadati</taxon>
        <taxon>Bacteroidota</taxon>
        <taxon>Flavobacteriia</taxon>
        <taxon>Flavobacteriales</taxon>
        <taxon>Flavobacteriaceae</taxon>
        <taxon>Flavobacterium</taxon>
    </lineage>
</organism>
<sequence>MSSSLPKDYKFNFEIPLEEKFIPSFDGAVQHGLLFKVSKPKGIIFYLHGNAGNVLTWGGISKFYCSLGYDLFILDYRSFGKSDGVIQGEEQMLKDIEIVYNSVSKSYEKKL</sequence>
<comment type="caution">
    <text evidence="1">The sequence shown here is derived from an EMBL/GenBank/DDBJ whole genome shotgun (WGS) entry which is preliminary data.</text>
</comment>
<dbReference type="Gene3D" id="3.40.50.1820">
    <property type="entry name" value="alpha/beta hydrolase"/>
    <property type="match status" value="1"/>
</dbReference>